<feature type="transmembrane region" description="Helical" evidence="1">
    <location>
        <begin position="20"/>
        <end position="41"/>
    </location>
</feature>
<accession>A0A2U2BTU9</accession>
<proteinExistence type="predicted"/>
<dbReference type="RefSeq" id="WP_109252635.1">
    <property type="nucleotide sequence ID" value="NZ_QEXV01000003.1"/>
</dbReference>
<gene>
    <name evidence="2" type="ORF">DDZ18_06890</name>
</gene>
<evidence type="ECO:0000313" key="2">
    <source>
        <dbReference type="EMBL" id="PWE17404.1"/>
    </source>
</evidence>
<dbReference type="EMBL" id="QEXV01000003">
    <property type="protein sequence ID" value="PWE17404.1"/>
    <property type="molecule type" value="Genomic_DNA"/>
</dbReference>
<comment type="caution">
    <text evidence="2">The sequence shown here is derived from an EMBL/GenBank/DDBJ whole genome shotgun (WGS) entry which is preliminary data.</text>
</comment>
<reference evidence="3" key="1">
    <citation type="submission" date="2018-05" db="EMBL/GenBank/DDBJ databases">
        <authorList>
            <person name="Liu B.-T."/>
        </authorList>
    </citation>
    <scope>NUCLEOTIDE SEQUENCE [LARGE SCALE GENOMIC DNA]</scope>
    <source>
        <strain evidence="3">WD6-1</strain>
    </source>
</reference>
<dbReference type="AlphaFoldDB" id="A0A2U2BTU9"/>
<evidence type="ECO:0000313" key="3">
    <source>
        <dbReference type="Proteomes" id="UP000245168"/>
    </source>
</evidence>
<dbReference type="Proteomes" id="UP000245168">
    <property type="component" value="Unassembled WGS sequence"/>
</dbReference>
<dbReference type="OrthoDB" id="7631334at2"/>
<keyword evidence="3" id="KW-1185">Reference proteome</keyword>
<protein>
    <submittedName>
        <fullName evidence="2">Uncharacterized protein</fullName>
    </submittedName>
</protein>
<keyword evidence="1" id="KW-0472">Membrane</keyword>
<keyword evidence="1" id="KW-0812">Transmembrane</keyword>
<keyword evidence="1" id="KW-1133">Transmembrane helix</keyword>
<sequence length="103" mass="11701">MEFEWGALFEGEAMRTWIRIMQWVWALGAIWIATLLLRNGFTDLDEIIRSRHATPLERLHARVRKPVRAAALLAAAVFGATSFALPLWFQGAIVILVWRQVGG</sequence>
<organism evidence="2 3">
    <name type="scientific">Marinicauda salina</name>
    <dbReference type="NCBI Taxonomy" id="2135793"/>
    <lineage>
        <taxon>Bacteria</taxon>
        <taxon>Pseudomonadati</taxon>
        <taxon>Pseudomonadota</taxon>
        <taxon>Alphaproteobacteria</taxon>
        <taxon>Maricaulales</taxon>
        <taxon>Maricaulaceae</taxon>
        <taxon>Marinicauda</taxon>
    </lineage>
</organism>
<name>A0A2U2BTU9_9PROT</name>
<evidence type="ECO:0000256" key="1">
    <source>
        <dbReference type="SAM" id="Phobius"/>
    </source>
</evidence>
<feature type="transmembrane region" description="Helical" evidence="1">
    <location>
        <begin position="70"/>
        <end position="98"/>
    </location>
</feature>